<dbReference type="GO" id="GO:0019903">
    <property type="term" value="F:protein phosphatase binding"/>
    <property type="evidence" value="ECO:0007669"/>
    <property type="project" value="InterPro"/>
</dbReference>
<dbReference type="GO" id="GO:0019888">
    <property type="term" value="F:protein phosphatase regulator activity"/>
    <property type="evidence" value="ECO:0007669"/>
    <property type="project" value="TreeGrafter"/>
</dbReference>
<dbReference type="EMBL" id="GDQN01003272">
    <property type="protein sequence ID" value="JAT87782.1"/>
    <property type="molecule type" value="Transcribed_RNA"/>
</dbReference>
<gene>
    <name evidence="3" type="ORF">g.1554</name>
</gene>
<feature type="non-terminal residue" evidence="3">
    <location>
        <position position="1"/>
    </location>
</feature>
<protein>
    <submittedName>
        <fullName evidence="3">Uncharacterized protein</fullName>
    </submittedName>
</protein>
<sequence>LFFQHPSNNFLHAQVYALVKHALNNRAYRTQYANHLLIECDLLTRLMDVFEENENKKAGVARAGYMGHVVLMLRWVWRALDEQAMGELRLPAQLLARYDLFLEHKLKPLLQQHDTPLGGYYPSENIYEFNDMVGGGLDDLGDDINIDAVGELNTEGGEGGEGGADEDKMSGAKSSFLELASQRFDDDMWEDSPDLDDEVVSGACAHDVNDVLQAVSPWESGGEVGAA</sequence>
<dbReference type="PANTHER" id="PTHR12634:SF8">
    <property type="entry name" value="FIERY MOUNTAIN, ISOFORM D"/>
    <property type="match status" value="1"/>
</dbReference>
<dbReference type="PANTHER" id="PTHR12634">
    <property type="entry name" value="SIT4 YEAST -ASSOCIATING PROTEIN-RELATED"/>
    <property type="match status" value="1"/>
</dbReference>
<organism evidence="3">
    <name type="scientific">Pectinophora gossypiella</name>
    <name type="common">Cotton pink bollworm</name>
    <name type="synonym">Depressaria gossypiella</name>
    <dbReference type="NCBI Taxonomy" id="13191"/>
    <lineage>
        <taxon>Eukaryota</taxon>
        <taxon>Metazoa</taxon>
        <taxon>Ecdysozoa</taxon>
        <taxon>Arthropoda</taxon>
        <taxon>Hexapoda</taxon>
        <taxon>Insecta</taxon>
        <taxon>Pterygota</taxon>
        <taxon>Neoptera</taxon>
        <taxon>Endopterygota</taxon>
        <taxon>Lepidoptera</taxon>
        <taxon>Glossata</taxon>
        <taxon>Ditrysia</taxon>
        <taxon>Gelechioidea</taxon>
        <taxon>Gelechiidae</taxon>
        <taxon>Apatetrinae</taxon>
        <taxon>Pectinophora</taxon>
    </lineage>
</organism>
<evidence type="ECO:0000256" key="1">
    <source>
        <dbReference type="ARBA" id="ARBA00006180"/>
    </source>
</evidence>
<dbReference type="OrthoDB" id="295029at2759"/>
<dbReference type="GO" id="GO:0005634">
    <property type="term" value="C:nucleus"/>
    <property type="evidence" value="ECO:0007669"/>
    <property type="project" value="TreeGrafter"/>
</dbReference>
<accession>A0A1E1WLA0</accession>
<evidence type="ECO:0000256" key="2">
    <source>
        <dbReference type="ARBA" id="ARBA00023306"/>
    </source>
</evidence>
<comment type="similarity">
    <text evidence="1">Belongs to the SAPS family.</text>
</comment>
<reference evidence="3" key="1">
    <citation type="submission" date="2015-09" db="EMBL/GenBank/DDBJ databases">
        <title>De novo assembly of Pectinophora gossypiella (Pink Bollworm) gut transcriptome.</title>
        <authorList>
            <person name="Tassone E.E."/>
        </authorList>
    </citation>
    <scope>NUCLEOTIDE SEQUENCE</scope>
</reference>
<dbReference type="AlphaFoldDB" id="A0A1E1WLA0"/>
<proteinExistence type="inferred from homology"/>
<keyword evidence="2" id="KW-0131">Cell cycle</keyword>
<feature type="non-terminal residue" evidence="3">
    <location>
        <position position="227"/>
    </location>
</feature>
<name>A0A1E1WLA0_PECGO</name>
<dbReference type="InterPro" id="IPR007587">
    <property type="entry name" value="SAPS"/>
</dbReference>
<dbReference type="GO" id="GO:0005829">
    <property type="term" value="C:cytosol"/>
    <property type="evidence" value="ECO:0007669"/>
    <property type="project" value="TreeGrafter"/>
</dbReference>
<evidence type="ECO:0000313" key="3">
    <source>
        <dbReference type="EMBL" id="JAT87782.1"/>
    </source>
</evidence>
<dbReference type="Pfam" id="PF04499">
    <property type="entry name" value="SAPS"/>
    <property type="match status" value="1"/>
</dbReference>